<proteinExistence type="predicted"/>
<evidence type="ECO:0000313" key="2">
    <source>
        <dbReference type="Proteomes" id="UP000202190"/>
    </source>
</evidence>
<dbReference type="EMBL" id="KP282675">
    <property type="protein sequence ID" value="ALG96910.1"/>
    <property type="molecule type" value="Genomic_DNA"/>
</dbReference>
<protein>
    <submittedName>
        <fullName evidence="1">Uncharacterized protein</fullName>
    </submittedName>
</protein>
<reference evidence="1 2" key="1">
    <citation type="journal article" date="2015" name="Environ. Microbiol.">
        <title>Novel viral genomes identified from six metagenomes reveal wide distribution of archaeal viruses and high viral diversity in terrestrial hot springs.</title>
        <authorList>
            <person name="Gudbergsdottir S.R."/>
            <person name="Menzel P."/>
            <person name="Krogh A."/>
            <person name="Young M."/>
            <person name="Peng X."/>
        </authorList>
    </citation>
    <scope>NUCLEOTIDE SEQUENCE [LARGE SCALE GENOMIC DNA]</scope>
    <source>
        <strain evidence="1 2">ARV2</strain>
    </source>
</reference>
<evidence type="ECO:0000313" key="1">
    <source>
        <dbReference type="EMBL" id="ALG96910.1"/>
    </source>
</evidence>
<dbReference type="RefSeq" id="YP_009230251.1">
    <property type="nucleotide sequence ID" value="NC_029314.1"/>
</dbReference>
<organism evidence="1 2">
    <name type="scientific">Acidianus rod-shaped virus 2</name>
    <dbReference type="NCBI Taxonomy" id="1732175"/>
    <lineage>
        <taxon>Viruses</taxon>
        <taxon>Adnaviria</taxon>
        <taxon>Zilligvirae</taxon>
        <taxon>Taleaviricota</taxon>
        <taxon>Tokiviricetes</taxon>
        <taxon>Ligamenvirales</taxon>
        <taxon>Rudiviridae</taxon>
        <taxon>Hoswirudivirus</taxon>
        <taxon>Hoswirudivirus pozzuoliense</taxon>
        <taxon>Hoswirudivirus ARV2</taxon>
    </lineage>
</organism>
<accession>A0A0N9NID3</accession>
<dbReference type="Proteomes" id="UP000202190">
    <property type="component" value="Segment"/>
</dbReference>
<name>A0A0N9NID3_9VIRU</name>
<dbReference type="GeneID" id="26887661"/>
<keyword evidence="2" id="KW-1185">Reference proteome</keyword>
<sequence length="214" mass="26023">METNELSENEIKKIIDEPNLSAYDIKSFNVDNEDKKLRNMEPESEYRKMIFFSLFNINIEKMINAYLENNAKYYYMVSVYYWNNKPKTVVLTQYKIKRVLAILYFDEVVDKIKQSDKTEIDPELWEDLKYRIWHFPLFGKYDRTLEEWYLYRFFAMGEKKDKDDIMYMSVTTNLLKESTLCYSPEIKRYVTCFFKDSLEQIDKDVAKILNMKIL</sequence>
<dbReference type="KEGG" id="vg:26887661"/>